<evidence type="ECO:0000313" key="3">
    <source>
        <dbReference type="Proteomes" id="UP001329151"/>
    </source>
</evidence>
<organism evidence="2 3">
    <name type="scientific">Limnobacter thiooxidans</name>
    <dbReference type="NCBI Taxonomy" id="131080"/>
    <lineage>
        <taxon>Bacteria</taxon>
        <taxon>Pseudomonadati</taxon>
        <taxon>Pseudomonadota</taxon>
        <taxon>Betaproteobacteria</taxon>
        <taxon>Burkholderiales</taxon>
        <taxon>Burkholderiaceae</taxon>
        <taxon>Limnobacter</taxon>
    </lineage>
</organism>
<sequence>MSHSINPLLIQIAGSFNAAGAKLGVVESCTGGAIGAALTSIAGSSDWFEGGLITYSNRVKSKSVYVRESTLDQHGAVSEECVKEMANGGMIALGVDCCLSVSGIAGPGGGSVDKPVGTVWFGLAVRHQSIEAYHFVFAGDRESVRAQAVQEGLTILSNVSLKKAV</sequence>
<dbReference type="Pfam" id="PF02464">
    <property type="entry name" value="CinA"/>
    <property type="match status" value="1"/>
</dbReference>
<dbReference type="SUPFAM" id="SSF142433">
    <property type="entry name" value="CinA-like"/>
    <property type="match status" value="1"/>
</dbReference>
<gene>
    <name evidence="2" type="primary">pncC</name>
    <name evidence="2" type="ORF">RGQ30_07700</name>
</gene>
<proteinExistence type="predicted"/>
<dbReference type="KEGG" id="lto:RGQ30_07700"/>
<evidence type="ECO:0000313" key="2">
    <source>
        <dbReference type="EMBL" id="BET25269.1"/>
    </source>
</evidence>
<evidence type="ECO:0000259" key="1">
    <source>
        <dbReference type="Pfam" id="PF02464"/>
    </source>
</evidence>
<dbReference type="AlphaFoldDB" id="A0AA86J1P2"/>
<dbReference type="Proteomes" id="UP001329151">
    <property type="component" value="Chromosome"/>
</dbReference>
<dbReference type="InterPro" id="IPR008136">
    <property type="entry name" value="CinA_C"/>
</dbReference>
<dbReference type="NCBIfam" id="TIGR00199">
    <property type="entry name" value="PncC_domain"/>
    <property type="match status" value="1"/>
</dbReference>
<dbReference type="Gene3D" id="3.90.950.20">
    <property type="entry name" value="CinA-like"/>
    <property type="match status" value="1"/>
</dbReference>
<protein>
    <submittedName>
        <fullName evidence="2">Nicotinamide-nucleotide amidase</fullName>
    </submittedName>
</protein>
<name>A0AA86J1P2_9BURK</name>
<dbReference type="RefSeq" id="WP_130558235.1">
    <property type="nucleotide sequence ID" value="NZ_AP028947.1"/>
</dbReference>
<keyword evidence="3" id="KW-1185">Reference proteome</keyword>
<dbReference type="InterPro" id="IPR036653">
    <property type="entry name" value="CinA-like_C"/>
</dbReference>
<reference evidence="2 3" key="1">
    <citation type="submission" date="2023-10" db="EMBL/GenBank/DDBJ databases">
        <title>Complete Genome Sequence of Limnobacter thiooxidans CS-K2T, Isolated from freshwater lake sediments in Bavaria, Germany.</title>
        <authorList>
            <person name="Naruki M."/>
            <person name="Watanabe A."/>
            <person name="Warashina T."/>
            <person name="Morita T."/>
            <person name="Arakawa K."/>
        </authorList>
    </citation>
    <scope>NUCLEOTIDE SEQUENCE [LARGE SCALE GENOMIC DNA]</scope>
    <source>
        <strain evidence="2 3">CS-K2</strain>
    </source>
</reference>
<dbReference type="EMBL" id="AP028947">
    <property type="protein sequence ID" value="BET25269.1"/>
    <property type="molecule type" value="Genomic_DNA"/>
</dbReference>
<accession>A0AA86J1P2</accession>
<feature type="domain" description="CinA C-terminal" evidence="1">
    <location>
        <begin position="11"/>
        <end position="158"/>
    </location>
</feature>